<gene>
    <name evidence="1" type="ORF">QTP81_10355</name>
</gene>
<keyword evidence="2" id="KW-1185">Reference proteome</keyword>
<proteinExistence type="predicted"/>
<dbReference type="Proteomes" id="UP001234343">
    <property type="component" value="Unassembled WGS sequence"/>
</dbReference>
<comment type="caution">
    <text evidence="1">The sequence shown here is derived from an EMBL/GenBank/DDBJ whole genome shotgun (WGS) entry which is preliminary data.</text>
</comment>
<reference evidence="1 2" key="1">
    <citation type="submission" date="2023-06" db="EMBL/GenBank/DDBJ databases">
        <title>Alteromonas sp. ASW11-36 isolated from intertidal sand.</title>
        <authorList>
            <person name="Li Y."/>
        </authorList>
    </citation>
    <scope>NUCLEOTIDE SEQUENCE [LARGE SCALE GENOMIC DNA]</scope>
    <source>
        <strain evidence="1 2">ASW11-36</strain>
    </source>
</reference>
<evidence type="ECO:0008006" key="3">
    <source>
        <dbReference type="Google" id="ProtNLM"/>
    </source>
</evidence>
<protein>
    <recommendedName>
        <fullName evidence="3">SH3 domain-containing protein</fullName>
    </recommendedName>
</protein>
<dbReference type="RefSeq" id="WP_289365300.1">
    <property type="nucleotide sequence ID" value="NZ_JAUCBP010000007.1"/>
</dbReference>
<sequence>MNFRRENISISLFALVLIVVTTALNPTFAAIKISKVGSAITLELKTPIRTSYPAGRILSVLPKGTMIEFNNIVGDGRGHWYLVTYVDQNGVQFKGFVDARFLQEIDEEVTKSR</sequence>
<organism evidence="1 2">
    <name type="scientific">Alteromonas arenosi</name>
    <dbReference type="NCBI Taxonomy" id="3055817"/>
    <lineage>
        <taxon>Bacteria</taxon>
        <taxon>Pseudomonadati</taxon>
        <taxon>Pseudomonadota</taxon>
        <taxon>Gammaproteobacteria</taxon>
        <taxon>Alteromonadales</taxon>
        <taxon>Alteromonadaceae</taxon>
        <taxon>Alteromonas/Salinimonas group</taxon>
        <taxon>Alteromonas</taxon>
    </lineage>
</organism>
<evidence type="ECO:0000313" key="2">
    <source>
        <dbReference type="Proteomes" id="UP001234343"/>
    </source>
</evidence>
<accession>A0ABT7SZN6</accession>
<name>A0ABT7SZN6_9ALTE</name>
<dbReference type="EMBL" id="JAUCBP010000007">
    <property type="protein sequence ID" value="MDM7860999.1"/>
    <property type="molecule type" value="Genomic_DNA"/>
</dbReference>
<evidence type="ECO:0000313" key="1">
    <source>
        <dbReference type="EMBL" id="MDM7860999.1"/>
    </source>
</evidence>